<dbReference type="SFLD" id="SFLDG01137">
    <property type="entry name" value="C1.6.1:_Phosphoserine_Phosphat"/>
    <property type="match status" value="1"/>
</dbReference>
<dbReference type="SFLD" id="SFLDS00003">
    <property type="entry name" value="Haloacid_Dehalogenase"/>
    <property type="match status" value="1"/>
</dbReference>
<feature type="region of interest" description="Disordered" evidence="12">
    <location>
        <begin position="1"/>
        <end position="49"/>
    </location>
</feature>
<comment type="similarity">
    <text evidence="3">Belongs to the HAD-like hydrolase superfamily. SerB family.</text>
</comment>
<proteinExistence type="inferred from homology"/>
<comment type="pathway">
    <text evidence="2">Amino-acid biosynthesis; L-serine biosynthesis; L-serine from 3-phospho-D-glycerate: step 3/3.</text>
</comment>
<feature type="compositionally biased region" description="Polar residues" evidence="12">
    <location>
        <begin position="1"/>
        <end position="27"/>
    </location>
</feature>
<keyword evidence="9" id="KW-0718">Serine biosynthesis</keyword>
<evidence type="ECO:0000256" key="1">
    <source>
        <dbReference type="ARBA" id="ARBA00001946"/>
    </source>
</evidence>
<dbReference type="NCBIfam" id="TIGR01488">
    <property type="entry name" value="HAD-SF-IB"/>
    <property type="match status" value="1"/>
</dbReference>
<dbReference type="UniPathway" id="UPA00135">
    <property type="reaction ID" value="UER00198"/>
</dbReference>
<dbReference type="NCBIfam" id="TIGR00338">
    <property type="entry name" value="serB"/>
    <property type="match status" value="1"/>
</dbReference>
<evidence type="ECO:0000256" key="12">
    <source>
        <dbReference type="SAM" id="MobiDB-lite"/>
    </source>
</evidence>
<organism evidence="13 14">
    <name type="scientific">Golovinomyces cichoracearum</name>
    <dbReference type="NCBI Taxonomy" id="62708"/>
    <lineage>
        <taxon>Eukaryota</taxon>
        <taxon>Fungi</taxon>
        <taxon>Dikarya</taxon>
        <taxon>Ascomycota</taxon>
        <taxon>Pezizomycotina</taxon>
        <taxon>Leotiomycetes</taxon>
        <taxon>Erysiphales</taxon>
        <taxon>Erysiphaceae</taxon>
        <taxon>Golovinomyces</taxon>
    </lineage>
</organism>
<protein>
    <recommendedName>
        <fullName evidence="4">phosphoserine phosphatase</fullName>
        <ecNumber evidence="4">3.1.3.3</ecNumber>
    </recommendedName>
    <alternativeName>
        <fullName evidence="10">O-phosphoserine phosphohydrolase</fullName>
    </alternativeName>
</protein>
<keyword evidence="5" id="KW-0028">Amino-acid biosynthesis</keyword>
<dbReference type="PANTHER" id="PTHR43344">
    <property type="entry name" value="PHOSPHOSERINE PHOSPHATASE"/>
    <property type="match status" value="1"/>
</dbReference>
<dbReference type="InterPro" id="IPR004469">
    <property type="entry name" value="PSP"/>
</dbReference>
<evidence type="ECO:0000256" key="5">
    <source>
        <dbReference type="ARBA" id="ARBA00022605"/>
    </source>
</evidence>
<dbReference type="SUPFAM" id="SSF56784">
    <property type="entry name" value="HAD-like"/>
    <property type="match status" value="1"/>
</dbReference>
<keyword evidence="6" id="KW-0479">Metal-binding</keyword>
<evidence type="ECO:0000256" key="3">
    <source>
        <dbReference type="ARBA" id="ARBA00009184"/>
    </source>
</evidence>
<dbReference type="SFLD" id="SFLDG01136">
    <property type="entry name" value="C1.6:_Phosphoserine_Phosphatas"/>
    <property type="match status" value="1"/>
</dbReference>
<evidence type="ECO:0000256" key="9">
    <source>
        <dbReference type="ARBA" id="ARBA00023299"/>
    </source>
</evidence>
<keyword evidence="8" id="KW-0460">Magnesium</keyword>
<dbReference type="SFLD" id="SFLDF00029">
    <property type="entry name" value="phosphoserine_phosphatase"/>
    <property type="match status" value="1"/>
</dbReference>
<feature type="active site" description="Nucleophile" evidence="11">
    <location>
        <position position="195"/>
    </location>
</feature>
<evidence type="ECO:0000256" key="4">
    <source>
        <dbReference type="ARBA" id="ARBA00012640"/>
    </source>
</evidence>
<dbReference type="Pfam" id="PF00702">
    <property type="entry name" value="Hydrolase"/>
    <property type="match status" value="1"/>
</dbReference>
<sequence>MCSSFPSRHVDGQTQTALPEQQMSVKITKTEKFESSTDPALPSPKKHETPRLDSNYFVATLMYRTKTSHQVRSSCNIDCSVSHASDFDAASSSTCPDNGLCISSVCLTSFLNMISSALENEGSSILDYSHKFLDKPAYPLVVEFTLHLSHDHGDRNLSNLRRHDLVRQFERDWNLDIIIQRETVFRRYPRLVCFDMDSTLIEEEVIDLLAASIGVEAEVSAITKKAMNGEIDFFTSLTSRAKLLEGVEEKVFTELRNVITPTQGVRDLFRVLKRLGVRTAVFSGGFLPVVSWLAQELGIDYAYANILSVSNHRLTGELEGDVVDAKRKRDLLYEIAEKEGIAINQTVAVGDGANDLMMLEAAGLGIAWNAKPIVQEQANAKLNGDSLLDLLYFFGFTVEEINSLAS</sequence>
<dbReference type="GO" id="GO:0036424">
    <property type="term" value="F:L-phosphoserine phosphatase activity"/>
    <property type="evidence" value="ECO:0007669"/>
    <property type="project" value="InterPro"/>
</dbReference>
<keyword evidence="7" id="KW-0378">Hydrolase</keyword>
<dbReference type="InterPro" id="IPR050582">
    <property type="entry name" value="HAD-like_SerB"/>
</dbReference>
<gene>
    <name evidence="13" type="ORF">GcM1_242066</name>
</gene>
<dbReference type="FunFam" id="3.40.50.1000:FF:000143">
    <property type="entry name" value="Phosphoserine phosphatase serb"/>
    <property type="match status" value="1"/>
</dbReference>
<dbReference type="EC" id="3.1.3.3" evidence="4"/>
<feature type="active site" description="Proton donor" evidence="11">
    <location>
        <position position="197"/>
    </location>
</feature>
<dbReference type="Gene3D" id="3.40.50.1000">
    <property type="entry name" value="HAD superfamily/HAD-like"/>
    <property type="match status" value="1"/>
</dbReference>
<dbReference type="InterPro" id="IPR023214">
    <property type="entry name" value="HAD_sf"/>
</dbReference>
<reference evidence="13 14" key="1">
    <citation type="journal article" date="2018" name="BMC Genomics">
        <title>Comparative genome analyses reveal sequence features reflecting distinct modes of host-adaptation between dicot and monocot powdery mildew.</title>
        <authorList>
            <person name="Wu Y."/>
            <person name="Ma X."/>
            <person name="Pan Z."/>
            <person name="Kale S.D."/>
            <person name="Song Y."/>
            <person name="King H."/>
            <person name="Zhang Q."/>
            <person name="Presley C."/>
            <person name="Deng X."/>
            <person name="Wei C.I."/>
            <person name="Xiao S."/>
        </authorList>
    </citation>
    <scope>NUCLEOTIDE SEQUENCE [LARGE SCALE GENOMIC DNA]</scope>
    <source>
        <strain evidence="13">UMSG1</strain>
    </source>
</reference>
<evidence type="ECO:0000313" key="13">
    <source>
        <dbReference type="EMBL" id="RKF73817.1"/>
    </source>
</evidence>
<evidence type="ECO:0000256" key="11">
    <source>
        <dbReference type="PIRSR" id="PIRSR604469-1"/>
    </source>
</evidence>
<evidence type="ECO:0000256" key="8">
    <source>
        <dbReference type="ARBA" id="ARBA00022842"/>
    </source>
</evidence>
<dbReference type="InterPro" id="IPR036412">
    <property type="entry name" value="HAD-like_sf"/>
</dbReference>
<accession>A0A420IH26</accession>
<dbReference type="CDD" id="cd07500">
    <property type="entry name" value="HAD_PSP"/>
    <property type="match status" value="1"/>
</dbReference>
<evidence type="ECO:0000313" key="14">
    <source>
        <dbReference type="Proteomes" id="UP000285326"/>
    </source>
</evidence>
<dbReference type="AlphaFoldDB" id="A0A420IH26"/>
<evidence type="ECO:0000256" key="2">
    <source>
        <dbReference type="ARBA" id="ARBA00005135"/>
    </source>
</evidence>
<dbReference type="EMBL" id="MCBS01024262">
    <property type="protein sequence ID" value="RKF73817.1"/>
    <property type="molecule type" value="Genomic_DNA"/>
</dbReference>
<evidence type="ECO:0000256" key="10">
    <source>
        <dbReference type="ARBA" id="ARBA00031693"/>
    </source>
</evidence>
<dbReference type="GO" id="GO:0000287">
    <property type="term" value="F:magnesium ion binding"/>
    <property type="evidence" value="ECO:0007669"/>
    <property type="project" value="TreeGrafter"/>
</dbReference>
<evidence type="ECO:0000256" key="6">
    <source>
        <dbReference type="ARBA" id="ARBA00022723"/>
    </source>
</evidence>
<dbReference type="PANTHER" id="PTHR43344:SF2">
    <property type="entry name" value="PHOSPHOSERINE PHOSPHATASE"/>
    <property type="match status" value="1"/>
</dbReference>
<dbReference type="GO" id="GO:0006564">
    <property type="term" value="P:L-serine biosynthetic process"/>
    <property type="evidence" value="ECO:0007669"/>
    <property type="project" value="UniProtKB-KW"/>
</dbReference>
<dbReference type="Proteomes" id="UP000285326">
    <property type="component" value="Unassembled WGS sequence"/>
</dbReference>
<evidence type="ECO:0000256" key="7">
    <source>
        <dbReference type="ARBA" id="ARBA00022801"/>
    </source>
</evidence>
<name>A0A420IH26_9PEZI</name>
<comment type="caution">
    <text evidence="13">The sequence shown here is derived from an EMBL/GenBank/DDBJ whole genome shotgun (WGS) entry which is preliminary data.</text>
</comment>
<dbReference type="GO" id="GO:0005737">
    <property type="term" value="C:cytoplasm"/>
    <property type="evidence" value="ECO:0007669"/>
    <property type="project" value="TreeGrafter"/>
</dbReference>
<comment type="cofactor">
    <cofactor evidence="1">
        <name>Mg(2+)</name>
        <dbReference type="ChEBI" id="CHEBI:18420"/>
    </cofactor>
</comment>